<dbReference type="Gene3D" id="1.10.443.10">
    <property type="entry name" value="Intergrase catalytic core"/>
    <property type="match status" value="1"/>
</dbReference>
<feature type="domain" description="Tyr recombinase" evidence="4">
    <location>
        <begin position="99"/>
        <end position="218"/>
    </location>
</feature>
<dbReference type="Pfam" id="PF00589">
    <property type="entry name" value="Phage_integrase"/>
    <property type="match status" value="1"/>
</dbReference>
<dbReference type="AlphaFoldDB" id="A0A382R3I7"/>
<gene>
    <name evidence="6" type="ORF">METZ01_LOCUS344634</name>
</gene>
<evidence type="ECO:0000313" key="6">
    <source>
        <dbReference type="EMBL" id="SVC91780.1"/>
    </source>
</evidence>
<dbReference type="GO" id="GO:0006310">
    <property type="term" value="P:DNA recombination"/>
    <property type="evidence" value="ECO:0007669"/>
    <property type="project" value="UniProtKB-KW"/>
</dbReference>
<dbReference type="SUPFAM" id="SSF56349">
    <property type="entry name" value="DNA breaking-rejoining enzymes"/>
    <property type="match status" value="1"/>
</dbReference>
<evidence type="ECO:0000256" key="2">
    <source>
        <dbReference type="ARBA" id="ARBA00023125"/>
    </source>
</evidence>
<dbReference type="InterPro" id="IPR044068">
    <property type="entry name" value="CB"/>
</dbReference>
<dbReference type="GO" id="GO:0003677">
    <property type="term" value="F:DNA binding"/>
    <property type="evidence" value="ECO:0007669"/>
    <property type="project" value="UniProtKB-KW"/>
</dbReference>
<dbReference type="InterPro" id="IPR050090">
    <property type="entry name" value="Tyrosine_recombinase_XerCD"/>
</dbReference>
<accession>A0A382R3I7</accession>
<dbReference type="InterPro" id="IPR010998">
    <property type="entry name" value="Integrase_recombinase_N"/>
</dbReference>
<dbReference type="InterPro" id="IPR004107">
    <property type="entry name" value="Integrase_SAM-like_N"/>
</dbReference>
<feature type="non-terminal residue" evidence="6">
    <location>
        <position position="218"/>
    </location>
</feature>
<evidence type="ECO:0000256" key="3">
    <source>
        <dbReference type="ARBA" id="ARBA00023172"/>
    </source>
</evidence>
<evidence type="ECO:0000259" key="4">
    <source>
        <dbReference type="PROSITE" id="PS51898"/>
    </source>
</evidence>
<protein>
    <recommendedName>
        <fullName evidence="7">Tyr recombinase domain-containing protein</fullName>
    </recommendedName>
</protein>
<dbReference type="InterPro" id="IPR002104">
    <property type="entry name" value="Integrase_catalytic"/>
</dbReference>
<keyword evidence="2" id="KW-0238">DNA-binding</keyword>
<organism evidence="6">
    <name type="scientific">marine metagenome</name>
    <dbReference type="NCBI Taxonomy" id="408172"/>
    <lineage>
        <taxon>unclassified sequences</taxon>
        <taxon>metagenomes</taxon>
        <taxon>ecological metagenomes</taxon>
    </lineage>
</organism>
<dbReference type="InterPro" id="IPR013762">
    <property type="entry name" value="Integrase-like_cat_sf"/>
</dbReference>
<dbReference type="GO" id="GO:0015074">
    <property type="term" value="P:DNA integration"/>
    <property type="evidence" value="ECO:0007669"/>
    <property type="project" value="UniProtKB-KW"/>
</dbReference>
<evidence type="ECO:0008006" key="7">
    <source>
        <dbReference type="Google" id="ProtNLM"/>
    </source>
</evidence>
<feature type="domain" description="Core-binding (CB)" evidence="5">
    <location>
        <begin position="1"/>
        <end position="78"/>
    </location>
</feature>
<dbReference type="Gene3D" id="1.10.150.130">
    <property type="match status" value="1"/>
</dbReference>
<dbReference type="InterPro" id="IPR011010">
    <property type="entry name" value="DNA_brk_join_enz"/>
</dbReference>
<dbReference type="PROSITE" id="PS51898">
    <property type="entry name" value="TYR_RECOMBINASE"/>
    <property type="match status" value="1"/>
</dbReference>
<keyword evidence="1" id="KW-0229">DNA integration</keyword>
<proteinExistence type="predicted"/>
<dbReference type="PANTHER" id="PTHR30349:SF81">
    <property type="entry name" value="TYROSINE RECOMBINASE XERC"/>
    <property type="match status" value="1"/>
</dbReference>
<evidence type="ECO:0000256" key="1">
    <source>
        <dbReference type="ARBA" id="ARBA00022908"/>
    </source>
</evidence>
<sequence length="218" mass="25054">MYLEELQVVRRLARNTITSYARDIRKLEDFSHLKQKPSSRLTARDLQEFVRTLNSTDLCAASVRRVVACTRGFYRFLSREGHIANNPAADLAGPRTNSRLPKDLTWDEIEALINQPDTRKPIGIRDRALLELLYATGMRVSELLSLRPENLNLKRGYLVCLGKGDKERMIPIGEQAVFWVTKYSRDARSKLLGKRTSASLFVTSWSPALSREKFWKKL</sequence>
<reference evidence="6" key="1">
    <citation type="submission" date="2018-05" db="EMBL/GenBank/DDBJ databases">
        <authorList>
            <person name="Lanie J.A."/>
            <person name="Ng W.-L."/>
            <person name="Kazmierczak K.M."/>
            <person name="Andrzejewski T.M."/>
            <person name="Davidsen T.M."/>
            <person name="Wayne K.J."/>
            <person name="Tettelin H."/>
            <person name="Glass J.I."/>
            <person name="Rusch D."/>
            <person name="Podicherti R."/>
            <person name="Tsui H.-C.T."/>
            <person name="Winkler M.E."/>
        </authorList>
    </citation>
    <scope>NUCLEOTIDE SEQUENCE</scope>
</reference>
<name>A0A382R3I7_9ZZZZ</name>
<dbReference type="Pfam" id="PF02899">
    <property type="entry name" value="Phage_int_SAM_1"/>
    <property type="match status" value="1"/>
</dbReference>
<keyword evidence="3" id="KW-0233">DNA recombination</keyword>
<dbReference type="PROSITE" id="PS51900">
    <property type="entry name" value="CB"/>
    <property type="match status" value="1"/>
</dbReference>
<dbReference type="EMBL" id="UINC01118566">
    <property type="protein sequence ID" value="SVC91780.1"/>
    <property type="molecule type" value="Genomic_DNA"/>
</dbReference>
<dbReference type="PANTHER" id="PTHR30349">
    <property type="entry name" value="PHAGE INTEGRASE-RELATED"/>
    <property type="match status" value="1"/>
</dbReference>
<evidence type="ECO:0000259" key="5">
    <source>
        <dbReference type="PROSITE" id="PS51900"/>
    </source>
</evidence>